<dbReference type="OrthoDB" id="6448937at2"/>
<reference evidence="2 3" key="1">
    <citation type="submission" date="2016-09" db="EMBL/GenBank/DDBJ databases">
        <title>Xenorhabdus thuongxuanensis sp. nov. and Xenorhabdus eapokensis sp. nov., isolated from Steinernema species.</title>
        <authorList>
            <person name="Kaempfer P."/>
            <person name="Tobias N.J."/>
            <person name="Phan Ke L."/>
            <person name="Bode H.B."/>
            <person name="Glaeser S.P."/>
        </authorList>
    </citation>
    <scope>NUCLEOTIDE SEQUENCE [LARGE SCALE GENOMIC DNA]</scope>
    <source>
        <strain evidence="2 3">30TX1</strain>
    </source>
</reference>
<dbReference type="RefSeq" id="WP_074018759.1">
    <property type="nucleotide sequence ID" value="NZ_CAWMWP010000043.1"/>
</dbReference>
<dbReference type="EMBL" id="MKGR01000002">
    <property type="protein sequence ID" value="OKP08895.1"/>
    <property type="molecule type" value="Genomic_DNA"/>
</dbReference>
<dbReference type="Proteomes" id="UP000186277">
    <property type="component" value="Unassembled WGS sequence"/>
</dbReference>
<comment type="caution">
    <text evidence="2">The sequence shown here is derived from an EMBL/GenBank/DDBJ whole genome shotgun (WGS) entry which is preliminary data.</text>
</comment>
<evidence type="ECO:0000313" key="3">
    <source>
        <dbReference type="Proteomes" id="UP000186277"/>
    </source>
</evidence>
<proteinExistence type="predicted"/>
<evidence type="ECO:0000256" key="1">
    <source>
        <dbReference type="SAM" id="Phobius"/>
    </source>
</evidence>
<protein>
    <submittedName>
        <fullName evidence="2">Uncharacterized protein</fullName>
    </submittedName>
</protein>
<feature type="transmembrane region" description="Helical" evidence="1">
    <location>
        <begin position="46"/>
        <end position="69"/>
    </location>
</feature>
<keyword evidence="1" id="KW-1133">Transmembrane helix</keyword>
<accession>A0A1Q5U8S4</accession>
<keyword evidence="3" id="KW-1185">Reference proteome</keyword>
<evidence type="ECO:0000313" key="2">
    <source>
        <dbReference type="EMBL" id="OKP08895.1"/>
    </source>
</evidence>
<sequence>MSKKRQKRMNFDEKINKFAQSWGIVLVILFFPESLKLWLSQHTPDFLPVFVIQCAAFILIHMIVIVMPLKLINHLKKKNTNPSH</sequence>
<dbReference type="AlphaFoldDB" id="A0A1Q5U8S4"/>
<keyword evidence="1" id="KW-0812">Transmembrane</keyword>
<feature type="transmembrane region" description="Helical" evidence="1">
    <location>
        <begin position="21"/>
        <end position="40"/>
    </location>
</feature>
<keyword evidence="1" id="KW-0472">Membrane</keyword>
<gene>
    <name evidence="2" type="ORF">Xentx_00568</name>
</gene>
<name>A0A1Q5U8S4_9GAMM</name>
<organism evidence="2 3">
    <name type="scientific">Xenorhabdus thuongxuanensis</name>
    <dbReference type="NCBI Taxonomy" id="1873484"/>
    <lineage>
        <taxon>Bacteria</taxon>
        <taxon>Pseudomonadati</taxon>
        <taxon>Pseudomonadota</taxon>
        <taxon>Gammaproteobacteria</taxon>
        <taxon>Enterobacterales</taxon>
        <taxon>Morganellaceae</taxon>
        <taxon>Xenorhabdus</taxon>
    </lineage>
</organism>